<evidence type="ECO:0000313" key="2">
    <source>
        <dbReference type="Proteomes" id="UP000002194"/>
    </source>
</evidence>
<keyword evidence="2" id="KW-1185">Reference proteome</keyword>
<evidence type="ECO:0000313" key="1">
    <source>
        <dbReference type="EMBL" id="AAS94723.1"/>
    </source>
</evidence>
<dbReference type="EnsemblBacteria" id="AAS94723">
    <property type="protein sequence ID" value="AAS94723"/>
    <property type="gene ID" value="DVU_0239"/>
</dbReference>
<accession>Q72FH4</accession>
<dbReference type="PaxDb" id="882-DVU_0239"/>
<name>Q72FH4_NITV2</name>
<dbReference type="AlphaFoldDB" id="Q72FH4"/>
<proteinExistence type="predicted"/>
<organism evidence="1 2">
    <name type="scientific">Nitratidesulfovibrio vulgaris (strain ATCC 29579 / DSM 644 / CCUG 34227 / NCIMB 8303 / VKM B-1760 / Hildenborough)</name>
    <name type="common">Desulfovibrio vulgaris</name>
    <dbReference type="NCBI Taxonomy" id="882"/>
    <lineage>
        <taxon>Bacteria</taxon>
        <taxon>Pseudomonadati</taxon>
        <taxon>Thermodesulfobacteriota</taxon>
        <taxon>Desulfovibrionia</taxon>
        <taxon>Desulfovibrionales</taxon>
        <taxon>Desulfovibrionaceae</taxon>
        <taxon>Nitratidesulfovibrio</taxon>
    </lineage>
</organism>
<sequence>MRGSSWSNRCYFGEGRKVAYTTATHVPNSPTKAIHTKTIAYSAYYYKFGTRDRIPEKYNFLNPPSLLRGLPAELGSIF</sequence>
<dbReference type="Proteomes" id="UP000002194">
    <property type="component" value="Chromosome"/>
</dbReference>
<dbReference type="STRING" id="882.DVU_0239"/>
<dbReference type="KEGG" id="dvu:DVU_0239"/>
<gene>
    <name evidence="1" type="ordered locus">DVU_0239</name>
</gene>
<reference evidence="1 2" key="1">
    <citation type="journal article" date="2004" name="Nat. Biotechnol.">
        <title>The genome sequence of the anaerobic, sulfate-reducing bacterium Desulfovibrio vulgaris Hildenborough.</title>
        <authorList>
            <person name="Heidelberg J.F."/>
            <person name="Seshadri R."/>
            <person name="Haveman S.A."/>
            <person name="Hemme C.L."/>
            <person name="Paulsen I.T."/>
            <person name="Kolonay J.F."/>
            <person name="Eisen J.A."/>
            <person name="Ward N."/>
            <person name="Methe B."/>
            <person name="Brinkac L.M."/>
            <person name="Daugherty S.C."/>
            <person name="Deboy R.T."/>
            <person name="Dodson R.J."/>
            <person name="Durkin A.S."/>
            <person name="Madupu R."/>
            <person name="Nelson W.C."/>
            <person name="Sullivan S.A."/>
            <person name="Fouts D."/>
            <person name="Haft D.H."/>
            <person name="Selengut J."/>
            <person name="Peterson J.D."/>
            <person name="Davidsen T.M."/>
            <person name="Zafar N."/>
            <person name="Zhou L."/>
            <person name="Radune D."/>
            <person name="Dimitrov G."/>
            <person name="Hance M."/>
            <person name="Tran K."/>
            <person name="Khouri H."/>
            <person name="Gill J."/>
            <person name="Utterback T.R."/>
            <person name="Feldblyum T.V."/>
            <person name="Wall J.D."/>
            <person name="Voordouw G."/>
            <person name="Fraser C.M."/>
        </authorList>
    </citation>
    <scope>NUCLEOTIDE SEQUENCE [LARGE SCALE GENOMIC DNA]</scope>
    <source>
        <strain evidence="2">ATCC 29579 / DSM 644 / NCIMB 8303 / VKM B-1760 / Hildenborough</strain>
    </source>
</reference>
<dbReference type="HOGENOM" id="CLU_2616289_0_0_7"/>
<protein>
    <submittedName>
        <fullName evidence="1">Uncharacterized protein</fullName>
    </submittedName>
</protein>
<dbReference type="EMBL" id="AE017285">
    <property type="protein sequence ID" value="AAS94723.1"/>
    <property type="molecule type" value="Genomic_DNA"/>
</dbReference>